<dbReference type="EMBL" id="KQ085942">
    <property type="protein sequence ID" value="KLO14551.1"/>
    <property type="molecule type" value="Genomic_DNA"/>
</dbReference>
<dbReference type="PANTHER" id="PTHR13191:SF0">
    <property type="entry name" value="RIBOSOMAL RNA-PROCESSING PROTEIN 7 HOMOLOG A-RELATED"/>
    <property type="match status" value="1"/>
</dbReference>
<dbReference type="Gene3D" id="6.10.250.1770">
    <property type="match status" value="1"/>
</dbReference>
<evidence type="ECO:0000259" key="4">
    <source>
        <dbReference type="Pfam" id="PF17799"/>
    </source>
</evidence>
<dbReference type="GO" id="GO:0003676">
    <property type="term" value="F:nucleic acid binding"/>
    <property type="evidence" value="ECO:0007669"/>
    <property type="project" value="InterPro"/>
</dbReference>
<evidence type="ECO:0000256" key="2">
    <source>
        <dbReference type="SAM" id="MobiDB-lite"/>
    </source>
</evidence>
<dbReference type="InterPro" id="IPR012677">
    <property type="entry name" value="Nucleotide-bd_a/b_plait_sf"/>
</dbReference>
<dbReference type="GO" id="GO:0032545">
    <property type="term" value="C:CURI complex"/>
    <property type="evidence" value="ECO:0007669"/>
    <property type="project" value="TreeGrafter"/>
</dbReference>
<feature type="compositionally biased region" description="Acidic residues" evidence="2">
    <location>
        <begin position="89"/>
        <end position="113"/>
    </location>
</feature>
<dbReference type="GO" id="GO:0000028">
    <property type="term" value="P:ribosomal small subunit assembly"/>
    <property type="evidence" value="ECO:0007669"/>
    <property type="project" value="TreeGrafter"/>
</dbReference>
<dbReference type="InterPro" id="IPR040446">
    <property type="entry name" value="RRP7"/>
</dbReference>
<name>A0A0H2SC90_9AGAM</name>
<keyword evidence="6" id="KW-1185">Reference proteome</keyword>
<sequence>MGLQATLAGFVLFPAIYSPQATHIIFGKAHAGSSKKASGSNVQPLPIGRTLFIVNVPPDATERELSLFFKPHGLVEKVVWDQNAAEEEVLNDISDSEDEEEDEAQMDVEDATAEDSTAVKRRKKGKGKKEEAPTIIPLPSVSLRTIRQTGRTAYVVFLDASSLESALASDAPHKPRAWPRPADDARRGLAHYMALHDALRPPLDAVRAHADSAMEMYDYAEAVKKRRLQKEAKYRKGEAVVDDDGFTLVTRGGAYGQTLGGGAAVASKKFEATGEASARKKKKRKKEMDNFYKFQVHEKKRQDLVNLKKKWEEDKAKVEKLKASRRFKPY</sequence>
<dbReference type="STRING" id="27342.A0A0H2SC90"/>
<evidence type="ECO:0008006" key="7">
    <source>
        <dbReference type="Google" id="ProtNLM"/>
    </source>
</evidence>
<organism evidence="5 6">
    <name type="scientific">Schizopora paradoxa</name>
    <dbReference type="NCBI Taxonomy" id="27342"/>
    <lineage>
        <taxon>Eukaryota</taxon>
        <taxon>Fungi</taxon>
        <taxon>Dikarya</taxon>
        <taxon>Basidiomycota</taxon>
        <taxon>Agaricomycotina</taxon>
        <taxon>Agaricomycetes</taxon>
        <taxon>Hymenochaetales</taxon>
        <taxon>Schizoporaceae</taxon>
        <taxon>Schizopora</taxon>
    </lineage>
</organism>
<dbReference type="CDD" id="cd12950">
    <property type="entry name" value="RRP7_Rrp7p"/>
    <property type="match status" value="1"/>
</dbReference>
<dbReference type="PANTHER" id="PTHR13191">
    <property type="entry name" value="RIBOSOMAL RNA PROCESSING PROTEIN 7-RELATED"/>
    <property type="match status" value="1"/>
</dbReference>
<dbReference type="InterPro" id="IPR035979">
    <property type="entry name" value="RBD_domain_sf"/>
</dbReference>
<dbReference type="AlphaFoldDB" id="A0A0H2SC90"/>
<dbReference type="GO" id="GO:0006364">
    <property type="term" value="P:rRNA processing"/>
    <property type="evidence" value="ECO:0007669"/>
    <property type="project" value="TreeGrafter"/>
</dbReference>
<accession>A0A0H2SC90</accession>
<dbReference type="GO" id="GO:0034456">
    <property type="term" value="C:UTP-C complex"/>
    <property type="evidence" value="ECO:0007669"/>
    <property type="project" value="TreeGrafter"/>
</dbReference>
<reference evidence="5 6" key="1">
    <citation type="submission" date="2015-04" db="EMBL/GenBank/DDBJ databases">
        <title>Complete genome sequence of Schizopora paradoxa KUC8140, a cosmopolitan wood degrader in East Asia.</title>
        <authorList>
            <consortium name="DOE Joint Genome Institute"/>
            <person name="Min B."/>
            <person name="Park H."/>
            <person name="Jang Y."/>
            <person name="Kim J.-J."/>
            <person name="Kim K.H."/>
            <person name="Pangilinan J."/>
            <person name="Lipzen A."/>
            <person name="Riley R."/>
            <person name="Grigoriev I.V."/>
            <person name="Spatafora J.W."/>
            <person name="Choi I.-G."/>
        </authorList>
    </citation>
    <scope>NUCLEOTIDE SEQUENCE [LARGE SCALE GENOMIC DNA]</scope>
    <source>
        <strain evidence="5 6">KUC8140</strain>
    </source>
</reference>
<comment type="similarity">
    <text evidence="1">Belongs to the RRP7 family.</text>
</comment>
<evidence type="ECO:0000313" key="5">
    <source>
        <dbReference type="EMBL" id="KLO14551.1"/>
    </source>
</evidence>
<dbReference type="InParanoid" id="A0A0H2SC90"/>
<feature type="domain" description="Ribosomal RNA-processing protein 7 C-terminal" evidence="3">
    <location>
        <begin position="199"/>
        <end position="330"/>
    </location>
</feature>
<dbReference type="SUPFAM" id="SSF54928">
    <property type="entry name" value="RNA-binding domain, RBD"/>
    <property type="match status" value="1"/>
</dbReference>
<gene>
    <name evidence="5" type="ORF">SCHPADRAFT_826254</name>
</gene>
<feature type="domain" description="Rrp7 RRM-like N-terminal" evidence="4">
    <location>
        <begin position="9"/>
        <end position="168"/>
    </location>
</feature>
<dbReference type="InterPro" id="IPR024326">
    <property type="entry name" value="RRP7_C"/>
</dbReference>
<dbReference type="Pfam" id="PF12923">
    <property type="entry name" value="RRP7"/>
    <property type="match status" value="1"/>
</dbReference>
<proteinExistence type="inferred from homology"/>
<dbReference type="Gene3D" id="3.30.70.330">
    <property type="match status" value="1"/>
</dbReference>
<dbReference type="Pfam" id="PF17799">
    <property type="entry name" value="RRM_Rrp7"/>
    <property type="match status" value="1"/>
</dbReference>
<protein>
    <recommendedName>
        <fullName evidence="7">RRM domain-containing protein</fullName>
    </recommendedName>
</protein>
<evidence type="ECO:0000259" key="3">
    <source>
        <dbReference type="Pfam" id="PF12923"/>
    </source>
</evidence>
<feature type="region of interest" description="Disordered" evidence="2">
    <location>
        <begin position="89"/>
        <end position="132"/>
    </location>
</feature>
<evidence type="ECO:0000313" key="6">
    <source>
        <dbReference type="Proteomes" id="UP000053477"/>
    </source>
</evidence>
<evidence type="ECO:0000256" key="1">
    <source>
        <dbReference type="ARBA" id="ARBA00006110"/>
    </source>
</evidence>
<dbReference type="Proteomes" id="UP000053477">
    <property type="component" value="Unassembled WGS sequence"/>
</dbReference>
<dbReference type="OrthoDB" id="5390at2759"/>
<dbReference type="InterPro" id="IPR040447">
    <property type="entry name" value="RRM_Rrp7"/>
</dbReference>